<comment type="catalytic activity">
    <reaction evidence="10 12">
        <text>ATP + H2O = ADP + phosphate + H(+)</text>
        <dbReference type="Rhea" id="RHEA:13065"/>
        <dbReference type="ChEBI" id="CHEBI:15377"/>
        <dbReference type="ChEBI" id="CHEBI:15378"/>
        <dbReference type="ChEBI" id="CHEBI:30616"/>
        <dbReference type="ChEBI" id="CHEBI:43474"/>
        <dbReference type="ChEBI" id="CHEBI:456216"/>
        <dbReference type="EC" id="5.6.2.3"/>
    </reaction>
</comment>
<dbReference type="GO" id="GO:0005524">
    <property type="term" value="F:ATP binding"/>
    <property type="evidence" value="ECO:0007669"/>
    <property type="project" value="UniProtKB-UniRule"/>
</dbReference>
<dbReference type="Proteomes" id="UP000198752">
    <property type="component" value="Unassembled WGS sequence"/>
</dbReference>
<evidence type="ECO:0000256" key="4">
    <source>
        <dbReference type="ARBA" id="ARBA00022741"/>
    </source>
</evidence>
<comment type="similarity">
    <text evidence="1 12">Belongs to the helicase family. DnaB subfamily.</text>
</comment>
<dbReference type="AlphaFoldDB" id="A0A1I2P1C3"/>
<keyword evidence="7 12" id="KW-0067">ATP-binding</keyword>
<dbReference type="OrthoDB" id="9773982at2"/>
<keyword evidence="8 12" id="KW-0238">DNA-binding</keyword>
<evidence type="ECO:0000313" key="14">
    <source>
        <dbReference type="EMBL" id="SFG10015.1"/>
    </source>
</evidence>
<organism evidence="14 15">
    <name type="scientific">Sporolactobacillus nakayamae</name>
    <dbReference type="NCBI Taxonomy" id="269670"/>
    <lineage>
        <taxon>Bacteria</taxon>
        <taxon>Bacillati</taxon>
        <taxon>Bacillota</taxon>
        <taxon>Bacilli</taxon>
        <taxon>Bacillales</taxon>
        <taxon>Sporolactobacillaceae</taxon>
        <taxon>Sporolactobacillus</taxon>
    </lineage>
</organism>
<evidence type="ECO:0000256" key="2">
    <source>
        <dbReference type="ARBA" id="ARBA00022515"/>
    </source>
</evidence>
<dbReference type="SUPFAM" id="SSF52540">
    <property type="entry name" value="P-loop containing nucleoside triphosphate hydrolases"/>
    <property type="match status" value="1"/>
</dbReference>
<dbReference type="InterPro" id="IPR007693">
    <property type="entry name" value="DNA_helicase_DnaB-like_N"/>
</dbReference>
<dbReference type="Pfam" id="PF00772">
    <property type="entry name" value="DnaB"/>
    <property type="match status" value="1"/>
</dbReference>
<reference evidence="15" key="1">
    <citation type="submission" date="2016-10" db="EMBL/GenBank/DDBJ databases">
        <authorList>
            <person name="Varghese N."/>
            <person name="Submissions S."/>
        </authorList>
    </citation>
    <scope>NUCLEOTIDE SEQUENCE [LARGE SCALE GENOMIC DNA]</scope>
    <source>
        <strain evidence="15">ATCC 700379</strain>
    </source>
</reference>
<feature type="domain" description="SF4 helicase" evidence="13">
    <location>
        <begin position="160"/>
        <end position="428"/>
    </location>
</feature>
<keyword evidence="9" id="KW-0413">Isomerase</keyword>
<evidence type="ECO:0000256" key="5">
    <source>
        <dbReference type="ARBA" id="ARBA00022801"/>
    </source>
</evidence>
<dbReference type="GO" id="GO:0043139">
    <property type="term" value="F:5'-3' DNA helicase activity"/>
    <property type="evidence" value="ECO:0007669"/>
    <property type="project" value="UniProtKB-EC"/>
</dbReference>
<dbReference type="NCBIfam" id="TIGR00665">
    <property type="entry name" value="DnaB"/>
    <property type="match status" value="1"/>
</dbReference>
<dbReference type="GO" id="GO:0006269">
    <property type="term" value="P:DNA replication, synthesis of primer"/>
    <property type="evidence" value="ECO:0007669"/>
    <property type="project" value="UniProtKB-UniRule"/>
</dbReference>
<keyword evidence="6 12" id="KW-0347">Helicase</keyword>
<evidence type="ECO:0000256" key="7">
    <source>
        <dbReference type="ARBA" id="ARBA00022840"/>
    </source>
</evidence>
<dbReference type="InterPro" id="IPR016136">
    <property type="entry name" value="DNA_helicase_N/primase_C"/>
</dbReference>
<proteinExistence type="inferred from homology"/>
<dbReference type="PROSITE" id="PS51199">
    <property type="entry name" value="SF4_HELICASE"/>
    <property type="match status" value="1"/>
</dbReference>
<dbReference type="SUPFAM" id="SSF48024">
    <property type="entry name" value="N-terminal domain of DnaB helicase"/>
    <property type="match status" value="1"/>
</dbReference>
<keyword evidence="15" id="KW-1185">Reference proteome</keyword>
<dbReference type="GO" id="GO:0003677">
    <property type="term" value="F:DNA binding"/>
    <property type="evidence" value="ECO:0007669"/>
    <property type="project" value="UniProtKB-UniRule"/>
</dbReference>
<evidence type="ECO:0000256" key="8">
    <source>
        <dbReference type="ARBA" id="ARBA00023125"/>
    </source>
</evidence>
<dbReference type="EC" id="5.6.2.3" evidence="11 12"/>
<dbReference type="GO" id="GO:1990077">
    <property type="term" value="C:primosome complex"/>
    <property type="evidence" value="ECO:0007669"/>
    <property type="project" value="UniProtKB-UniRule"/>
</dbReference>
<keyword evidence="5 12" id="KW-0378">Hydrolase</keyword>
<dbReference type="PANTHER" id="PTHR30153">
    <property type="entry name" value="REPLICATIVE DNA HELICASE DNAB"/>
    <property type="match status" value="1"/>
</dbReference>
<dbReference type="CDD" id="cd00984">
    <property type="entry name" value="DnaB_C"/>
    <property type="match status" value="1"/>
</dbReference>
<evidence type="ECO:0000256" key="11">
    <source>
        <dbReference type="NCBIfam" id="TIGR00665"/>
    </source>
</evidence>
<protein>
    <recommendedName>
        <fullName evidence="11 12">Replicative DNA helicase</fullName>
        <ecNumber evidence="11 12">5.6.2.3</ecNumber>
    </recommendedName>
</protein>
<comment type="function">
    <text evidence="12">The main replicative DNA helicase, it participates in initiation and elongation during chromosome replication. Travels ahead of the DNA replisome, separating dsDNA into templates for DNA synthesis. A processive ATP-dependent 5'-3' DNA helicase it has DNA-dependent ATPase activity.</text>
</comment>
<evidence type="ECO:0000256" key="6">
    <source>
        <dbReference type="ARBA" id="ARBA00022806"/>
    </source>
</evidence>
<dbReference type="Gene3D" id="3.40.50.300">
    <property type="entry name" value="P-loop containing nucleotide triphosphate hydrolases"/>
    <property type="match status" value="1"/>
</dbReference>
<accession>A0A1I2P1C3</accession>
<evidence type="ECO:0000256" key="9">
    <source>
        <dbReference type="ARBA" id="ARBA00023235"/>
    </source>
</evidence>
<name>A0A1I2P1C3_9BACL</name>
<dbReference type="GO" id="GO:0016887">
    <property type="term" value="F:ATP hydrolysis activity"/>
    <property type="evidence" value="ECO:0007669"/>
    <property type="project" value="RHEA"/>
</dbReference>
<sequence length="442" mass="49518">MIEEHATIEAEQAVLGSILYDNQLMDMCWLTANHFSKAAHKVIFSGFEALNLKELPIDPVTLAKELGDKLQQTGGIGYLAELVNGIATTANFEFYERILNDARKLREARTKVNQFVNAPSTEGIEELAKSLDEIVDTRPIDDEMTDRESMMNIYDSLFEKRGDISGVPTGITDLDRMTSGLQDDDLIIVAGRPSMGKTAFALNIAKSSAADDVVVDLFSLEMPKTKIQQRLLSAIGNIDAGKWRNPERFMNAGDVESVIKGMGIYEQWSLAIHDRPSQTIASMRATIRKSIKKHPDKKHLAIIDYLSFIKITGKYERRDLAIGAVTGGLKQLARRYHLPIILLAQLSRGVESRQDKRPMLSDLRESGNIEQDADLILFLYRDDYYNRESDKQNIVEIIMGKQRNGPVGTVEAAFIKEYAKFVNIDRKAVAAHAQQARPNVDD</sequence>
<gene>
    <name evidence="14" type="ORF">SAMN02982927_00670</name>
</gene>
<dbReference type="InterPro" id="IPR027417">
    <property type="entry name" value="P-loop_NTPase"/>
</dbReference>
<evidence type="ECO:0000256" key="12">
    <source>
        <dbReference type="RuleBase" id="RU362085"/>
    </source>
</evidence>
<evidence type="ECO:0000256" key="1">
    <source>
        <dbReference type="ARBA" id="ARBA00008428"/>
    </source>
</evidence>
<evidence type="ECO:0000313" key="15">
    <source>
        <dbReference type="Proteomes" id="UP000198752"/>
    </source>
</evidence>
<dbReference type="STRING" id="269670.SAMN02982927_00670"/>
<dbReference type="InterPro" id="IPR007694">
    <property type="entry name" value="DNA_helicase_DnaB-like_C"/>
</dbReference>
<evidence type="ECO:0000259" key="13">
    <source>
        <dbReference type="PROSITE" id="PS51199"/>
    </source>
</evidence>
<dbReference type="PANTHER" id="PTHR30153:SF2">
    <property type="entry name" value="REPLICATIVE DNA HELICASE"/>
    <property type="match status" value="1"/>
</dbReference>
<dbReference type="Pfam" id="PF03796">
    <property type="entry name" value="DnaB_C"/>
    <property type="match status" value="1"/>
</dbReference>
<evidence type="ECO:0000256" key="10">
    <source>
        <dbReference type="ARBA" id="ARBA00048954"/>
    </source>
</evidence>
<dbReference type="EMBL" id="FOOY01000004">
    <property type="protein sequence ID" value="SFG10015.1"/>
    <property type="molecule type" value="Genomic_DNA"/>
</dbReference>
<keyword evidence="3 12" id="KW-0235">DNA replication</keyword>
<dbReference type="RefSeq" id="WP_093670059.1">
    <property type="nucleotide sequence ID" value="NZ_FOOY01000004.1"/>
</dbReference>
<dbReference type="GO" id="GO:0005829">
    <property type="term" value="C:cytosol"/>
    <property type="evidence" value="ECO:0007669"/>
    <property type="project" value="TreeGrafter"/>
</dbReference>
<dbReference type="Gene3D" id="1.10.860.10">
    <property type="entry name" value="DNAb Helicase, Chain A"/>
    <property type="match status" value="1"/>
</dbReference>
<dbReference type="InterPro" id="IPR036185">
    <property type="entry name" value="DNA_heli_DnaB-like_N_sf"/>
</dbReference>
<keyword evidence="2 12" id="KW-0639">Primosome</keyword>
<evidence type="ECO:0000256" key="3">
    <source>
        <dbReference type="ARBA" id="ARBA00022705"/>
    </source>
</evidence>
<dbReference type="InterPro" id="IPR007692">
    <property type="entry name" value="DNA_helicase_DnaB"/>
</dbReference>
<keyword evidence="4 12" id="KW-0547">Nucleotide-binding</keyword>